<sequence>MTRPWKHRFQMYRHLQESAPQVYAEARRIATELGIDAGLKGNIGLTGAVSNCHALLTRRVSEAIEAGARRVINNAVLDERIRVLVKDFYGDEWDAACINTCEAGLWVSFDALFTPPFTGRGTTYRARYLAPYERHLHHQGGYGRPFPPRYKDLFADRGTTAGELGFYGKRMADLDVVYVPLAGGRYECHGLKYHPTPLLSQVSSSASLEALAAVAERHADSLTGFTSLGYDTPGYGYGEKDEEGTPRLQSGLAELARRYGVPYVVDNAWGLPFIGADPRRMGADVVVYSMDKAAGGPTAGLVVGREEVMVPIRRALGIHGDRWGTSTSHGKAAYVTNDPGKEAMLGVIASLEVLRDEPTSFIEALDQLHLIVREEFEKLPSGIREGWLMTRSLNSLAIELNYEGTWRDGEFGVPIFPIEDMYAGTHLLQAGMSQMGVVPTIAYDANILISPGLGTTDENGALQEDRARLAVRALMRLIEVVCTHAGVLAPEPAVGQ</sequence>
<protein>
    <recommendedName>
        <fullName evidence="3">Aminotransferase class V-fold PLP-dependent enzyme</fullName>
    </recommendedName>
</protein>
<reference evidence="1" key="1">
    <citation type="submission" date="2020-10" db="EMBL/GenBank/DDBJ databases">
        <title>Ca. Dormibacterota MAGs.</title>
        <authorList>
            <person name="Montgomery K."/>
        </authorList>
    </citation>
    <scope>NUCLEOTIDE SEQUENCE [LARGE SCALE GENOMIC DNA]</scope>
    <source>
        <strain evidence="1">SC8812_S17_10</strain>
    </source>
</reference>
<gene>
    <name evidence="1" type="ORF">JF922_21000</name>
</gene>
<dbReference type="SUPFAM" id="SSF53383">
    <property type="entry name" value="PLP-dependent transferases"/>
    <property type="match status" value="1"/>
</dbReference>
<evidence type="ECO:0000313" key="2">
    <source>
        <dbReference type="Proteomes" id="UP000612893"/>
    </source>
</evidence>
<dbReference type="Gene3D" id="3.40.640.10">
    <property type="entry name" value="Type I PLP-dependent aspartate aminotransferase-like (Major domain)"/>
    <property type="match status" value="1"/>
</dbReference>
<dbReference type="InterPro" id="IPR015424">
    <property type="entry name" value="PyrdxlP-dep_Trfase"/>
</dbReference>
<evidence type="ECO:0000313" key="1">
    <source>
        <dbReference type="EMBL" id="MBJ7600534.1"/>
    </source>
</evidence>
<comment type="caution">
    <text evidence="1">The sequence shown here is derived from an EMBL/GenBank/DDBJ whole genome shotgun (WGS) entry which is preliminary data.</text>
</comment>
<name>A0A934K5Q3_9BACT</name>
<dbReference type="Proteomes" id="UP000612893">
    <property type="component" value="Unassembled WGS sequence"/>
</dbReference>
<dbReference type="AlphaFoldDB" id="A0A934K5Q3"/>
<evidence type="ECO:0008006" key="3">
    <source>
        <dbReference type="Google" id="ProtNLM"/>
    </source>
</evidence>
<dbReference type="EMBL" id="JAEKNR010000209">
    <property type="protein sequence ID" value="MBJ7600534.1"/>
    <property type="molecule type" value="Genomic_DNA"/>
</dbReference>
<accession>A0A934K5Q3</accession>
<keyword evidence="2" id="KW-1185">Reference proteome</keyword>
<proteinExistence type="predicted"/>
<organism evidence="1 2">
    <name type="scientific">Candidatus Nephthysia bennettiae</name>
    <dbReference type="NCBI Taxonomy" id="3127016"/>
    <lineage>
        <taxon>Bacteria</taxon>
        <taxon>Bacillati</taxon>
        <taxon>Candidatus Dormiibacterota</taxon>
        <taxon>Candidatus Dormibacteria</taxon>
        <taxon>Candidatus Dormibacterales</taxon>
        <taxon>Candidatus Dormibacteraceae</taxon>
        <taxon>Candidatus Nephthysia</taxon>
    </lineage>
</organism>
<dbReference type="InterPro" id="IPR015421">
    <property type="entry name" value="PyrdxlP-dep_Trfase_major"/>
</dbReference>